<comment type="function">
    <text evidence="10">Proposed to synthesize NOD factor fatty acyl chain. Involved in the synthesis of a highly unsaturated fatty acid moiety, which forms part of a lipo-oligosaccharide that is responsible for host specificity.</text>
</comment>
<sequence>MTRDVVITGVGLTAPLGNAPESFFDALVSGENGIRRHPDPAIERHVGYVDLDMAAHFSVAESRNLDRVSLLALYAARQASANSGLADEDAWRDCGVYIGTGIGGVTSLSEGIAEHHGVGRRSILLTIPAAMPHAPAAHLAMSIRTSAEALTYTTACSAGAVAIGEAFRRIRDGYSDMAICGGTEAMLTPPLLRAWSQLRVLCAEPAGAPATGCRPFSGSRSGFALAEGACMLVLESRDRATARGATPLAELVGYGTSNDHSHLTLPTPGGQALAIKRALDDAGIDASQVGYVNAHGTGTRNGDISESEALRSVFGRSLENMLVSSTKSSHGHLIGAAGALELAICAMAVKEQKVPPTLHYDAADPACGGIDYVPHVGRQVDGLEYAISNSFGMGGNNTVLVVKRC</sequence>
<dbReference type="Pfam" id="PF02801">
    <property type="entry name" value="Ketoacyl-synt_C"/>
    <property type="match status" value="1"/>
</dbReference>
<keyword evidence="4" id="KW-1003">Cell membrane</keyword>
<dbReference type="InterPro" id="IPR016039">
    <property type="entry name" value="Thiolase-like"/>
</dbReference>
<proteinExistence type="inferred from homology"/>
<evidence type="ECO:0000259" key="14">
    <source>
        <dbReference type="PROSITE" id="PS52004"/>
    </source>
</evidence>
<keyword evidence="5" id="KW-0997">Cell inner membrane</keyword>
<evidence type="ECO:0000313" key="15">
    <source>
        <dbReference type="EMBL" id="VVU51557.1"/>
    </source>
</evidence>
<dbReference type="CDD" id="cd00834">
    <property type="entry name" value="KAS_I_II"/>
    <property type="match status" value="1"/>
</dbReference>
<dbReference type="InterPro" id="IPR000794">
    <property type="entry name" value="Beta-ketoacyl_synthase"/>
</dbReference>
<dbReference type="AlphaFoldDB" id="A0A6P2GDD1"/>
<dbReference type="EMBL" id="CABVLY010000017">
    <property type="protein sequence ID" value="VVU51557.1"/>
    <property type="molecule type" value="Genomic_DNA"/>
</dbReference>
<dbReference type="InterPro" id="IPR020841">
    <property type="entry name" value="PKS_Beta-ketoAc_synthase_dom"/>
</dbReference>
<evidence type="ECO:0000256" key="2">
    <source>
        <dbReference type="ARBA" id="ARBA00008467"/>
    </source>
</evidence>
<evidence type="ECO:0000256" key="8">
    <source>
        <dbReference type="ARBA" id="ARBA00022989"/>
    </source>
</evidence>
<dbReference type="GO" id="GO:0005886">
    <property type="term" value="C:plasma membrane"/>
    <property type="evidence" value="ECO:0007669"/>
    <property type="project" value="UniProtKB-SubCell"/>
</dbReference>
<evidence type="ECO:0000256" key="5">
    <source>
        <dbReference type="ARBA" id="ARBA00022519"/>
    </source>
</evidence>
<dbReference type="GO" id="GO:0006633">
    <property type="term" value="P:fatty acid biosynthetic process"/>
    <property type="evidence" value="ECO:0007669"/>
    <property type="project" value="TreeGrafter"/>
</dbReference>
<evidence type="ECO:0000313" key="16">
    <source>
        <dbReference type="Proteomes" id="UP000494201"/>
    </source>
</evidence>
<keyword evidence="7" id="KW-0812">Transmembrane</keyword>
<keyword evidence="6 13" id="KW-0808">Transferase</keyword>
<evidence type="ECO:0000256" key="12">
    <source>
        <dbReference type="ARBA" id="ARBA00041756"/>
    </source>
</evidence>
<evidence type="ECO:0000256" key="11">
    <source>
        <dbReference type="ARBA" id="ARBA00039445"/>
    </source>
</evidence>
<dbReference type="GO" id="GO:0004315">
    <property type="term" value="F:3-oxoacyl-[acyl-carrier-protein] synthase activity"/>
    <property type="evidence" value="ECO:0007669"/>
    <property type="project" value="TreeGrafter"/>
</dbReference>
<reference evidence="15 16" key="1">
    <citation type="submission" date="2019-09" db="EMBL/GenBank/DDBJ databases">
        <authorList>
            <person name="Depoorter E."/>
        </authorList>
    </citation>
    <scope>NUCLEOTIDE SEQUENCE [LARGE SCALE GENOMIC DNA]</scope>
    <source>
        <strain evidence="15">LMG 20980</strain>
    </source>
</reference>
<feature type="domain" description="Ketosynthase family 3 (KS3)" evidence="14">
    <location>
        <begin position="2"/>
        <end position="404"/>
    </location>
</feature>
<dbReference type="Pfam" id="PF00109">
    <property type="entry name" value="ketoacyl-synt"/>
    <property type="match status" value="1"/>
</dbReference>
<dbReference type="InterPro" id="IPR014031">
    <property type="entry name" value="Ketoacyl_synth_C"/>
</dbReference>
<keyword evidence="8" id="KW-1133">Transmembrane helix</keyword>
<dbReference type="PANTHER" id="PTHR11712">
    <property type="entry name" value="POLYKETIDE SYNTHASE-RELATED"/>
    <property type="match status" value="1"/>
</dbReference>
<evidence type="ECO:0000256" key="3">
    <source>
        <dbReference type="ARBA" id="ARBA00022458"/>
    </source>
</evidence>
<organism evidence="15 16">
    <name type="scientific">Burkholderia anthina</name>
    <dbReference type="NCBI Taxonomy" id="179879"/>
    <lineage>
        <taxon>Bacteria</taxon>
        <taxon>Pseudomonadati</taxon>
        <taxon>Pseudomonadota</taxon>
        <taxon>Betaproteobacteria</taxon>
        <taxon>Burkholderiales</taxon>
        <taxon>Burkholderiaceae</taxon>
        <taxon>Burkholderia</taxon>
        <taxon>Burkholderia cepacia complex</taxon>
    </lineage>
</organism>
<name>A0A6P2GDD1_9BURK</name>
<protein>
    <recommendedName>
        <fullName evidence="11">Nodulation protein E</fullName>
    </recommendedName>
    <alternativeName>
        <fullName evidence="12">Host-specificity of nodulation protein B</fullName>
    </alternativeName>
</protein>
<evidence type="ECO:0000256" key="7">
    <source>
        <dbReference type="ARBA" id="ARBA00022692"/>
    </source>
</evidence>
<keyword evidence="3" id="KW-0536">Nodulation</keyword>
<dbReference type="SMART" id="SM00825">
    <property type="entry name" value="PKS_KS"/>
    <property type="match status" value="1"/>
</dbReference>
<dbReference type="RefSeq" id="WP_174927304.1">
    <property type="nucleotide sequence ID" value="NZ_CABVLY010000017.1"/>
</dbReference>
<dbReference type="PROSITE" id="PS52004">
    <property type="entry name" value="KS3_2"/>
    <property type="match status" value="1"/>
</dbReference>
<accession>A0A6P2GDD1</accession>
<dbReference type="GeneID" id="56502337"/>
<evidence type="ECO:0000256" key="13">
    <source>
        <dbReference type="RuleBase" id="RU003694"/>
    </source>
</evidence>
<evidence type="ECO:0000256" key="4">
    <source>
        <dbReference type="ARBA" id="ARBA00022475"/>
    </source>
</evidence>
<dbReference type="SUPFAM" id="SSF53901">
    <property type="entry name" value="Thiolase-like"/>
    <property type="match status" value="2"/>
</dbReference>
<gene>
    <name evidence="15" type="ORF">BAN20980_04279</name>
</gene>
<evidence type="ECO:0000256" key="9">
    <source>
        <dbReference type="ARBA" id="ARBA00023136"/>
    </source>
</evidence>
<dbReference type="Proteomes" id="UP000494201">
    <property type="component" value="Unassembled WGS sequence"/>
</dbReference>
<evidence type="ECO:0000256" key="1">
    <source>
        <dbReference type="ARBA" id="ARBA00004533"/>
    </source>
</evidence>
<comment type="subcellular location">
    <subcellularLocation>
        <location evidence="1">Cell inner membrane</location>
    </subcellularLocation>
</comment>
<comment type="similarity">
    <text evidence="2 13">Belongs to the thiolase-like superfamily. Beta-ketoacyl-ACP synthases family.</text>
</comment>
<evidence type="ECO:0000256" key="10">
    <source>
        <dbReference type="ARBA" id="ARBA00037576"/>
    </source>
</evidence>
<dbReference type="Gene3D" id="3.40.47.10">
    <property type="match status" value="1"/>
</dbReference>
<dbReference type="PANTHER" id="PTHR11712:SF352">
    <property type="entry name" value="3-OXOACYL-[ACYL-CARRIER-PROTEIN] SYNTHASE"/>
    <property type="match status" value="1"/>
</dbReference>
<evidence type="ECO:0000256" key="6">
    <source>
        <dbReference type="ARBA" id="ARBA00022679"/>
    </source>
</evidence>
<dbReference type="InterPro" id="IPR014030">
    <property type="entry name" value="Ketoacyl_synth_N"/>
</dbReference>
<keyword evidence="9" id="KW-0472">Membrane</keyword>